<dbReference type="Proteomes" id="UP001176940">
    <property type="component" value="Unassembled WGS sequence"/>
</dbReference>
<evidence type="ECO:0000313" key="8">
    <source>
        <dbReference type="Proteomes" id="UP001176940"/>
    </source>
</evidence>
<evidence type="ECO:0000256" key="1">
    <source>
        <dbReference type="ARBA" id="ARBA00008344"/>
    </source>
</evidence>
<reference evidence="7" key="1">
    <citation type="submission" date="2023-07" db="EMBL/GenBank/DDBJ databases">
        <authorList>
            <person name="Stuckert A."/>
        </authorList>
    </citation>
    <scope>NUCLEOTIDE SEQUENCE</scope>
</reference>
<keyword evidence="4" id="KW-0378">Hydrolase</keyword>
<comment type="catalytic activity">
    <reaction evidence="6">
        <text>GTP + H2O = GDP + phosphate + H(+)</text>
        <dbReference type="Rhea" id="RHEA:19669"/>
        <dbReference type="ChEBI" id="CHEBI:15377"/>
        <dbReference type="ChEBI" id="CHEBI:15378"/>
        <dbReference type="ChEBI" id="CHEBI:37565"/>
        <dbReference type="ChEBI" id="CHEBI:43474"/>
        <dbReference type="ChEBI" id="CHEBI:58189"/>
        <dbReference type="EC" id="3.6.5.2"/>
    </reaction>
</comment>
<evidence type="ECO:0000313" key="7">
    <source>
        <dbReference type="EMBL" id="CAJ0917180.1"/>
    </source>
</evidence>
<gene>
    <name evidence="7" type="ORF">RIMI_LOCUS448202</name>
</gene>
<organism evidence="7 8">
    <name type="scientific">Ranitomeya imitator</name>
    <name type="common">mimic poison frog</name>
    <dbReference type="NCBI Taxonomy" id="111125"/>
    <lineage>
        <taxon>Eukaryota</taxon>
        <taxon>Metazoa</taxon>
        <taxon>Chordata</taxon>
        <taxon>Craniata</taxon>
        <taxon>Vertebrata</taxon>
        <taxon>Euteleostomi</taxon>
        <taxon>Amphibia</taxon>
        <taxon>Batrachia</taxon>
        <taxon>Anura</taxon>
        <taxon>Neobatrachia</taxon>
        <taxon>Hyloidea</taxon>
        <taxon>Dendrobatidae</taxon>
        <taxon>Dendrobatinae</taxon>
        <taxon>Ranitomeya</taxon>
    </lineage>
</organism>
<dbReference type="InterPro" id="IPR027417">
    <property type="entry name" value="P-loop_NTPase"/>
</dbReference>
<dbReference type="SMART" id="SM00173">
    <property type="entry name" value="RAS"/>
    <property type="match status" value="1"/>
</dbReference>
<evidence type="ECO:0000256" key="6">
    <source>
        <dbReference type="ARBA" id="ARBA00048098"/>
    </source>
</evidence>
<dbReference type="Pfam" id="PF00071">
    <property type="entry name" value="Ras"/>
    <property type="match status" value="1"/>
</dbReference>
<keyword evidence="3" id="KW-0547">Nucleotide-binding</keyword>
<proteinExistence type="inferred from homology"/>
<dbReference type="Gene3D" id="3.40.50.300">
    <property type="entry name" value="P-loop containing nucleotide triphosphate hydrolases"/>
    <property type="match status" value="1"/>
</dbReference>
<protein>
    <recommendedName>
        <fullName evidence="2">small monomeric GTPase</fullName>
        <ecNumber evidence="2">3.6.5.2</ecNumber>
    </recommendedName>
</protein>
<dbReference type="EC" id="3.6.5.2" evidence="2"/>
<dbReference type="SMART" id="SM00175">
    <property type="entry name" value="RAB"/>
    <property type="match status" value="1"/>
</dbReference>
<dbReference type="PROSITE" id="PS51419">
    <property type="entry name" value="RAB"/>
    <property type="match status" value="1"/>
</dbReference>
<evidence type="ECO:0000256" key="4">
    <source>
        <dbReference type="ARBA" id="ARBA00022801"/>
    </source>
</evidence>
<dbReference type="InterPro" id="IPR051065">
    <property type="entry name" value="Ras-related_GTPase"/>
</dbReference>
<evidence type="ECO:0000256" key="2">
    <source>
        <dbReference type="ARBA" id="ARBA00011984"/>
    </source>
</evidence>
<comment type="caution">
    <text evidence="7">The sequence shown here is derived from an EMBL/GenBank/DDBJ whole genome shotgun (WGS) entry which is preliminary data.</text>
</comment>
<dbReference type="EMBL" id="CAUEEQ010000533">
    <property type="protein sequence ID" value="CAJ0917180.1"/>
    <property type="molecule type" value="Genomic_DNA"/>
</dbReference>
<keyword evidence="5" id="KW-0342">GTP-binding</keyword>
<evidence type="ECO:0000256" key="3">
    <source>
        <dbReference type="ARBA" id="ARBA00022741"/>
    </source>
</evidence>
<sequence length="240" mass="27335">MYLKEIFAELQVEDFGWAGIPLCLVWLQSSQFFLLLCLSTGLQMVVQQLTRMTDSSHQQHKAEANILVLGAENVGKSESIYTHNISLDGRDTSFSIWDSVCPQKPSLQSCVSEEQLRWADGFILVYSLCDRDSFSVVRQQLQRIRQLKKRHSSTPIIIVGNKRDLQHRRQISSEEGRLLAITSDCDFFEISAAETYHGSLVVFHQLLERVRASRSLSKKNVGIKGIVRSMSAVFGRRRTE</sequence>
<dbReference type="SUPFAM" id="SSF52540">
    <property type="entry name" value="P-loop containing nucleoside triphosphate hydrolases"/>
    <property type="match status" value="1"/>
</dbReference>
<evidence type="ECO:0000256" key="5">
    <source>
        <dbReference type="ARBA" id="ARBA00023134"/>
    </source>
</evidence>
<keyword evidence="8" id="KW-1185">Reference proteome</keyword>
<comment type="similarity">
    <text evidence="1">Belongs to the small GTPase superfamily. Ras family.</text>
</comment>
<name>A0ABN9KNH4_9NEOB</name>
<dbReference type="InterPro" id="IPR001806">
    <property type="entry name" value="Small_GTPase"/>
</dbReference>
<dbReference type="PANTHER" id="PTHR45704">
    <property type="entry name" value="RAS-LIKE FAMILY MEMBER 11"/>
    <property type="match status" value="1"/>
</dbReference>
<dbReference type="PROSITE" id="PS51421">
    <property type="entry name" value="RAS"/>
    <property type="match status" value="1"/>
</dbReference>
<accession>A0ABN9KNH4</accession>